<proteinExistence type="predicted"/>
<dbReference type="AlphaFoldDB" id="M5U848"/>
<dbReference type="Pfam" id="PF06245">
    <property type="entry name" value="DUF1015"/>
    <property type="match status" value="1"/>
</dbReference>
<dbReference type="PATRIC" id="fig|1263870.3.peg.1053"/>
<evidence type="ECO:0000313" key="1">
    <source>
        <dbReference type="EMBL" id="EMI57620.1"/>
    </source>
</evidence>
<dbReference type="InterPro" id="IPR008323">
    <property type="entry name" value="UCP033563"/>
</dbReference>
<dbReference type="EMBL" id="ANOH01000077">
    <property type="protein sequence ID" value="EMI57620.1"/>
    <property type="molecule type" value="Genomic_DNA"/>
</dbReference>
<sequence length="315" mass="33576">MAKAIPFAPLRYNLDHVSSLAEVVAPAECGACEDAINRLYKRHPANVVRVIANRSEPGDEANDRFERATEFIEQWVSEGVLRRDDSDAIYAFRQRIANGEPSDETFGWIVGLRIDDLLPADMPVGDVDDLRWIEATEVATVPVVAACTDADGSVFDAASAALRAGEDAAESAEIEIGDLGVIAHSQVRVDDPETVRAVCEAVRSGTIRLQTRQHPLAAAVKFRDHLAESVGELPEDHPANYVLAMLVGGKRGAAVAALSAEDAGEFEAEFGDRQSRQAEASGGIGGGLPGPVPLAGCIFYPVVAPFRFDANIASS</sequence>
<dbReference type="PANTHER" id="PTHR36454:SF1">
    <property type="entry name" value="DUF1015 DOMAIN-CONTAINING PROTEIN"/>
    <property type="match status" value="1"/>
</dbReference>
<name>M5U848_9BACT</name>
<evidence type="ECO:0000313" key="2">
    <source>
        <dbReference type="Proteomes" id="UP000011885"/>
    </source>
</evidence>
<dbReference type="PANTHER" id="PTHR36454">
    <property type="entry name" value="LMO2823 PROTEIN"/>
    <property type="match status" value="1"/>
</dbReference>
<dbReference type="OrthoDB" id="9781616at2"/>
<keyword evidence="2" id="KW-1185">Reference proteome</keyword>
<gene>
    <name evidence="1" type="ORF">RSSM_00966</name>
</gene>
<comment type="caution">
    <text evidence="1">The sequence shown here is derived from an EMBL/GenBank/DDBJ whole genome shotgun (WGS) entry which is preliminary data.</text>
</comment>
<reference evidence="1 2" key="1">
    <citation type="journal article" date="2013" name="Mar. Genomics">
        <title>Expression of sulfatases in Rhodopirellula baltica and the diversity of sulfatases in the genus Rhodopirellula.</title>
        <authorList>
            <person name="Wegner C.E."/>
            <person name="Richter-Heitmann T."/>
            <person name="Klindworth A."/>
            <person name="Klockow C."/>
            <person name="Richter M."/>
            <person name="Achstetter T."/>
            <person name="Glockner F.O."/>
            <person name="Harder J."/>
        </authorList>
    </citation>
    <scope>NUCLEOTIDE SEQUENCE [LARGE SCALE GENOMIC DNA]</scope>
    <source>
        <strain evidence="1 2">SM41</strain>
    </source>
</reference>
<accession>M5U848</accession>
<protein>
    <submittedName>
        <fullName evidence="1">Uncharacterized protein</fullName>
    </submittedName>
</protein>
<dbReference type="Proteomes" id="UP000011885">
    <property type="component" value="Unassembled WGS sequence"/>
</dbReference>
<organism evidence="1 2">
    <name type="scientific">Rhodopirellula sallentina SM41</name>
    <dbReference type="NCBI Taxonomy" id="1263870"/>
    <lineage>
        <taxon>Bacteria</taxon>
        <taxon>Pseudomonadati</taxon>
        <taxon>Planctomycetota</taxon>
        <taxon>Planctomycetia</taxon>
        <taxon>Pirellulales</taxon>
        <taxon>Pirellulaceae</taxon>
        <taxon>Rhodopirellula</taxon>
    </lineage>
</organism>
<dbReference type="RefSeq" id="WP_008674945.1">
    <property type="nucleotide sequence ID" value="NZ_ANOH01000077.1"/>
</dbReference>